<accession>A0A6B0XYZ7</accession>
<evidence type="ECO:0000256" key="4">
    <source>
        <dbReference type="ARBA" id="ARBA00022598"/>
    </source>
</evidence>
<evidence type="ECO:0000256" key="5">
    <source>
        <dbReference type="ARBA" id="ARBA00022741"/>
    </source>
</evidence>
<feature type="non-terminal residue" evidence="10">
    <location>
        <position position="485"/>
    </location>
</feature>
<dbReference type="InterPro" id="IPR015944">
    <property type="entry name" value="Gly-tRNA-synth_bsu"/>
</dbReference>
<comment type="subunit">
    <text evidence="2">Tetramer of two alpha and two beta subunits.</text>
</comment>
<dbReference type="InterPro" id="IPR006194">
    <property type="entry name" value="Gly-tRNA-synth_heterodimer"/>
</dbReference>
<dbReference type="AlphaFoldDB" id="A0A6B0XYZ7"/>
<gene>
    <name evidence="10" type="ORF">F4Y60_02835</name>
</gene>
<evidence type="ECO:0000256" key="2">
    <source>
        <dbReference type="ARBA" id="ARBA00011209"/>
    </source>
</evidence>
<dbReference type="GO" id="GO:0004820">
    <property type="term" value="F:glycine-tRNA ligase activity"/>
    <property type="evidence" value="ECO:0007669"/>
    <property type="project" value="UniProtKB-EC"/>
</dbReference>
<keyword evidence="7" id="KW-0648">Protein biosynthesis</keyword>
<evidence type="ECO:0000256" key="1">
    <source>
        <dbReference type="ARBA" id="ARBA00008226"/>
    </source>
</evidence>
<dbReference type="SUPFAM" id="SSF109604">
    <property type="entry name" value="HD-domain/PDEase-like"/>
    <property type="match status" value="1"/>
</dbReference>
<keyword evidence="6" id="KW-0067">ATP-binding</keyword>
<dbReference type="PRINTS" id="PR01045">
    <property type="entry name" value="TRNASYNTHGB"/>
</dbReference>
<dbReference type="GO" id="GO:0006426">
    <property type="term" value="P:glycyl-tRNA aminoacylation"/>
    <property type="evidence" value="ECO:0007669"/>
    <property type="project" value="InterPro"/>
</dbReference>
<dbReference type="PANTHER" id="PTHR30075:SF2">
    <property type="entry name" value="GLYCINE--TRNA LIGASE, CHLOROPLASTIC_MITOCHONDRIAL 2"/>
    <property type="match status" value="1"/>
</dbReference>
<reference evidence="10" key="1">
    <citation type="submission" date="2019-09" db="EMBL/GenBank/DDBJ databases">
        <title>Characterisation of the sponge microbiome using genome-centric metagenomics.</title>
        <authorList>
            <person name="Engelberts J.P."/>
            <person name="Robbins S.J."/>
            <person name="De Goeij J.M."/>
            <person name="Aranda M."/>
            <person name="Bell S.C."/>
            <person name="Webster N.S."/>
        </authorList>
    </citation>
    <scope>NUCLEOTIDE SEQUENCE</scope>
    <source>
        <strain evidence="10">SB0664_bin_43</strain>
    </source>
</reference>
<evidence type="ECO:0000256" key="6">
    <source>
        <dbReference type="ARBA" id="ARBA00022840"/>
    </source>
</evidence>
<keyword evidence="8" id="KW-0030">Aminoacyl-tRNA synthetase</keyword>
<dbReference type="EMBL" id="VXRY01000107">
    <property type="protein sequence ID" value="MXY33023.1"/>
    <property type="molecule type" value="Genomic_DNA"/>
</dbReference>
<dbReference type="PANTHER" id="PTHR30075">
    <property type="entry name" value="GLYCYL-TRNA SYNTHETASE"/>
    <property type="match status" value="1"/>
</dbReference>
<dbReference type="EC" id="6.1.1.14" evidence="3"/>
<comment type="catalytic activity">
    <reaction evidence="9">
        <text>tRNA(Gly) + glycine + ATP = glycyl-tRNA(Gly) + AMP + diphosphate</text>
        <dbReference type="Rhea" id="RHEA:16013"/>
        <dbReference type="Rhea" id="RHEA-COMP:9664"/>
        <dbReference type="Rhea" id="RHEA-COMP:9683"/>
        <dbReference type="ChEBI" id="CHEBI:30616"/>
        <dbReference type="ChEBI" id="CHEBI:33019"/>
        <dbReference type="ChEBI" id="CHEBI:57305"/>
        <dbReference type="ChEBI" id="CHEBI:78442"/>
        <dbReference type="ChEBI" id="CHEBI:78522"/>
        <dbReference type="ChEBI" id="CHEBI:456215"/>
        <dbReference type="EC" id="6.1.1.14"/>
    </reaction>
</comment>
<evidence type="ECO:0000256" key="7">
    <source>
        <dbReference type="ARBA" id="ARBA00022917"/>
    </source>
</evidence>
<evidence type="ECO:0000256" key="8">
    <source>
        <dbReference type="ARBA" id="ARBA00023146"/>
    </source>
</evidence>
<comment type="similarity">
    <text evidence="1">Belongs to the class-II aminoacyl-tRNA synthetase family.</text>
</comment>
<name>A0A6B0XYZ7_9RHOB</name>
<dbReference type="PROSITE" id="PS50861">
    <property type="entry name" value="AA_TRNA_LIGASE_II_GLYAB"/>
    <property type="match status" value="1"/>
</dbReference>
<comment type="caution">
    <text evidence="10">The sequence shown here is derived from an EMBL/GenBank/DDBJ whole genome shotgun (WGS) entry which is preliminary data.</text>
</comment>
<dbReference type="GO" id="GO:0005524">
    <property type="term" value="F:ATP binding"/>
    <property type="evidence" value="ECO:0007669"/>
    <property type="project" value="UniProtKB-KW"/>
</dbReference>
<evidence type="ECO:0000256" key="3">
    <source>
        <dbReference type="ARBA" id="ARBA00012829"/>
    </source>
</evidence>
<evidence type="ECO:0000313" key="10">
    <source>
        <dbReference type="EMBL" id="MXY33023.1"/>
    </source>
</evidence>
<dbReference type="GO" id="GO:0005829">
    <property type="term" value="C:cytosol"/>
    <property type="evidence" value="ECO:0007669"/>
    <property type="project" value="TreeGrafter"/>
</dbReference>
<dbReference type="Pfam" id="PF02092">
    <property type="entry name" value="tRNA_synt_2f"/>
    <property type="match status" value="1"/>
</dbReference>
<protein>
    <recommendedName>
        <fullName evidence="3">glycine--tRNA ligase</fullName>
        <ecNumber evidence="3">6.1.1.14</ecNumber>
    </recommendedName>
</protein>
<sequence>MPDLLIELLSEEIPARMQATAAEDLKRLVKDGLAAAGLSHGDAASFVTPRRLILTVSGLPKMSRATREERKGPSVNAPGKALDGFLRSTGLSKEDLEARDGRKGQVWFAVIEREGRPAGQIVAEVLDAVVRDFPWPKSMRWGTGSLRWVRPLHSIICLLSDAEKVQVVDLEVDGIRAGSRTVGHRFMAPEPISVTSSDDYLAKMSGAKVVVSAKEREEIIVREATRLAEARHLELVEDTDLLSEVAGLVEWPVVLLGEIGEEFLDLPTEVLQTSMRVHQKFFSAGDGSGRITHFIAVADRETADEGATILAGNQKVLRARLSDAKFFWKNDLRVAKHGMTAWTDMLGKVTFHNRLGSQAERIDRISCLAGEIASALGVDRVRAVEAARIAKADLPSEMVEEFPELQGVMGEHYARVAGVPDEVASVAREHYRPLGPSDEVPNGSLSIAVALADKIDTLAGFWAIDEKTTGSKDPVPVLREGRWGS</sequence>
<evidence type="ECO:0000256" key="9">
    <source>
        <dbReference type="ARBA" id="ARBA00047937"/>
    </source>
</evidence>
<proteinExistence type="inferred from homology"/>
<organism evidence="10">
    <name type="scientific">Boseongicola sp. SB0664_bin_43</name>
    <dbReference type="NCBI Taxonomy" id="2604844"/>
    <lineage>
        <taxon>Bacteria</taxon>
        <taxon>Pseudomonadati</taxon>
        <taxon>Pseudomonadota</taxon>
        <taxon>Alphaproteobacteria</taxon>
        <taxon>Rhodobacterales</taxon>
        <taxon>Paracoccaceae</taxon>
        <taxon>Boseongicola</taxon>
    </lineage>
</organism>
<dbReference type="NCBIfam" id="TIGR00211">
    <property type="entry name" value="glyS"/>
    <property type="match status" value="1"/>
</dbReference>
<keyword evidence="4 10" id="KW-0436">Ligase</keyword>
<keyword evidence="5" id="KW-0547">Nucleotide-binding</keyword>